<gene>
    <name evidence="2" type="ORF">KIN20_001026</name>
</gene>
<evidence type="ECO:0000313" key="3">
    <source>
        <dbReference type="Proteomes" id="UP001196413"/>
    </source>
</evidence>
<protein>
    <submittedName>
        <fullName evidence="2">Uncharacterized protein</fullName>
    </submittedName>
</protein>
<accession>A0AAD5QBY4</accession>
<dbReference type="EMBL" id="JAHQIW010000154">
    <property type="protein sequence ID" value="KAJ1346273.1"/>
    <property type="molecule type" value="Genomic_DNA"/>
</dbReference>
<feature type="region of interest" description="Disordered" evidence="1">
    <location>
        <begin position="1"/>
        <end position="21"/>
    </location>
</feature>
<evidence type="ECO:0000313" key="2">
    <source>
        <dbReference type="EMBL" id="KAJ1346273.1"/>
    </source>
</evidence>
<sequence>MEDFGNGNVQTSSQLDSRSRDTVGKAGVWDASFIPESCLERLDVIWNIYPFNEHTCASIV</sequence>
<reference evidence="2" key="1">
    <citation type="submission" date="2021-06" db="EMBL/GenBank/DDBJ databases">
        <title>Parelaphostrongylus tenuis whole genome reference sequence.</title>
        <authorList>
            <person name="Garwood T.J."/>
            <person name="Larsen P.A."/>
            <person name="Fountain-Jones N.M."/>
            <person name="Garbe J.R."/>
            <person name="Macchietto M.G."/>
            <person name="Kania S.A."/>
            <person name="Gerhold R.W."/>
            <person name="Richards J.E."/>
            <person name="Wolf T.M."/>
        </authorList>
    </citation>
    <scope>NUCLEOTIDE SEQUENCE</scope>
    <source>
        <strain evidence="2">MNPRO001-30</strain>
        <tissue evidence="2">Meninges</tissue>
    </source>
</reference>
<keyword evidence="3" id="KW-1185">Reference proteome</keyword>
<name>A0AAD5QBY4_PARTN</name>
<organism evidence="2 3">
    <name type="scientific">Parelaphostrongylus tenuis</name>
    <name type="common">Meningeal worm</name>
    <dbReference type="NCBI Taxonomy" id="148309"/>
    <lineage>
        <taxon>Eukaryota</taxon>
        <taxon>Metazoa</taxon>
        <taxon>Ecdysozoa</taxon>
        <taxon>Nematoda</taxon>
        <taxon>Chromadorea</taxon>
        <taxon>Rhabditida</taxon>
        <taxon>Rhabditina</taxon>
        <taxon>Rhabditomorpha</taxon>
        <taxon>Strongyloidea</taxon>
        <taxon>Metastrongylidae</taxon>
        <taxon>Parelaphostrongylus</taxon>
    </lineage>
</organism>
<dbReference type="Proteomes" id="UP001196413">
    <property type="component" value="Unassembled WGS sequence"/>
</dbReference>
<evidence type="ECO:0000256" key="1">
    <source>
        <dbReference type="SAM" id="MobiDB-lite"/>
    </source>
</evidence>
<comment type="caution">
    <text evidence="2">The sequence shown here is derived from an EMBL/GenBank/DDBJ whole genome shotgun (WGS) entry which is preliminary data.</text>
</comment>
<proteinExistence type="predicted"/>
<feature type="compositionally biased region" description="Polar residues" evidence="1">
    <location>
        <begin position="7"/>
        <end position="16"/>
    </location>
</feature>
<dbReference type="AlphaFoldDB" id="A0AAD5QBY4"/>